<proteinExistence type="predicted"/>
<dbReference type="Proteomes" id="UP000799302">
    <property type="component" value="Unassembled WGS sequence"/>
</dbReference>
<reference evidence="2" key="1">
    <citation type="journal article" date="2020" name="Stud. Mycol.">
        <title>101 Dothideomycetes genomes: a test case for predicting lifestyles and emergence of pathogens.</title>
        <authorList>
            <person name="Haridas S."/>
            <person name="Albert R."/>
            <person name="Binder M."/>
            <person name="Bloem J."/>
            <person name="Labutti K."/>
            <person name="Salamov A."/>
            <person name="Andreopoulos B."/>
            <person name="Baker S."/>
            <person name="Barry K."/>
            <person name="Bills G."/>
            <person name="Bluhm B."/>
            <person name="Cannon C."/>
            <person name="Castanera R."/>
            <person name="Culley D."/>
            <person name="Daum C."/>
            <person name="Ezra D."/>
            <person name="Gonzalez J."/>
            <person name="Henrissat B."/>
            <person name="Kuo A."/>
            <person name="Liang C."/>
            <person name="Lipzen A."/>
            <person name="Lutzoni F."/>
            <person name="Magnuson J."/>
            <person name="Mondo S."/>
            <person name="Nolan M."/>
            <person name="Ohm R."/>
            <person name="Pangilinan J."/>
            <person name="Park H.-J."/>
            <person name="Ramirez L."/>
            <person name="Alfaro M."/>
            <person name="Sun H."/>
            <person name="Tritt A."/>
            <person name="Yoshinaga Y."/>
            <person name="Zwiers L.-H."/>
            <person name="Turgeon B."/>
            <person name="Goodwin S."/>
            <person name="Spatafora J."/>
            <person name="Crous P."/>
            <person name="Grigoriev I."/>
        </authorList>
    </citation>
    <scope>NUCLEOTIDE SEQUENCE</scope>
    <source>
        <strain evidence="2">CBS 115976</strain>
    </source>
</reference>
<name>A0A6A6UJ12_9PEZI</name>
<keyword evidence="3" id="KW-1185">Reference proteome</keyword>
<dbReference type="EMBL" id="MU004233">
    <property type="protein sequence ID" value="KAF2670874.1"/>
    <property type="molecule type" value="Genomic_DNA"/>
</dbReference>
<organism evidence="2 3">
    <name type="scientific">Microthyrium microscopicum</name>
    <dbReference type="NCBI Taxonomy" id="703497"/>
    <lineage>
        <taxon>Eukaryota</taxon>
        <taxon>Fungi</taxon>
        <taxon>Dikarya</taxon>
        <taxon>Ascomycota</taxon>
        <taxon>Pezizomycotina</taxon>
        <taxon>Dothideomycetes</taxon>
        <taxon>Dothideomycetes incertae sedis</taxon>
        <taxon>Microthyriales</taxon>
        <taxon>Microthyriaceae</taxon>
        <taxon>Microthyrium</taxon>
    </lineage>
</organism>
<evidence type="ECO:0000256" key="1">
    <source>
        <dbReference type="SAM" id="MobiDB-lite"/>
    </source>
</evidence>
<feature type="region of interest" description="Disordered" evidence="1">
    <location>
        <begin position="241"/>
        <end position="302"/>
    </location>
</feature>
<protein>
    <submittedName>
        <fullName evidence="2">Uncharacterized protein</fullName>
    </submittedName>
</protein>
<dbReference type="AlphaFoldDB" id="A0A6A6UJ12"/>
<accession>A0A6A6UJ12</accession>
<evidence type="ECO:0000313" key="3">
    <source>
        <dbReference type="Proteomes" id="UP000799302"/>
    </source>
</evidence>
<evidence type="ECO:0000313" key="2">
    <source>
        <dbReference type="EMBL" id="KAF2670874.1"/>
    </source>
</evidence>
<gene>
    <name evidence="2" type="ORF">BT63DRAFT_411962</name>
</gene>
<sequence>MLNNDHVKDLETRFQRFAKTEEDLPSQDIGQILRTLAETRISALNESHRSRSPDSKAIDALLKEGAEESPYKAILHIEARDRTFEWPVGTELAENASEILPPETITELYSMAKAAAGYNLRLHPAAGLMPDRDIRVSRYLAILIRSEIAAVKRRIAREDQRAQDRIRSRNDQMLQRLGQAVREGRPHGLGGWSLTDLQDSPDASITNVQAGQQQHAPPPPGMGPPGMGLPGVGPLGLGPPGMGLASVGSNPPPSYASAIALNPRPDQFVTPPNRIPPPPRPIPTRGRLARENRRRRAPSSPF</sequence>
<feature type="region of interest" description="Disordered" evidence="1">
    <location>
        <begin position="182"/>
        <end position="202"/>
    </location>
</feature>
<feature type="region of interest" description="Disordered" evidence="1">
    <location>
        <begin position="207"/>
        <end position="226"/>
    </location>
</feature>
<feature type="compositionally biased region" description="Pro residues" evidence="1">
    <location>
        <begin position="273"/>
        <end position="282"/>
    </location>
</feature>
<feature type="compositionally biased region" description="Basic residues" evidence="1">
    <location>
        <begin position="292"/>
        <end position="302"/>
    </location>
</feature>